<feature type="transmembrane region" description="Helical" evidence="9">
    <location>
        <begin position="410"/>
        <end position="433"/>
    </location>
</feature>
<dbReference type="GO" id="GO:0043952">
    <property type="term" value="P:protein transport by the Sec complex"/>
    <property type="evidence" value="ECO:0007669"/>
    <property type="project" value="UniProtKB-UniRule"/>
</dbReference>
<dbReference type="GO" id="GO:0015450">
    <property type="term" value="F:protein-transporting ATPase activity"/>
    <property type="evidence" value="ECO:0007669"/>
    <property type="project" value="InterPro"/>
</dbReference>
<dbReference type="PANTHER" id="PTHR30081">
    <property type="entry name" value="PROTEIN-EXPORT MEMBRANE PROTEIN SEC"/>
    <property type="match status" value="1"/>
</dbReference>
<keyword evidence="7 9" id="KW-0811">Translocation</keyword>
<dbReference type="InterPro" id="IPR048634">
    <property type="entry name" value="SecD_SecF_C"/>
</dbReference>
<dbReference type="Gene3D" id="3.30.70.3400">
    <property type="match status" value="1"/>
</dbReference>
<dbReference type="GO" id="GO:0006605">
    <property type="term" value="P:protein targeting"/>
    <property type="evidence" value="ECO:0007669"/>
    <property type="project" value="UniProtKB-UniRule"/>
</dbReference>
<name>A0A837II14_9BACT</name>
<keyword evidence="3 9" id="KW-1003">Cell membrane</keyword>
<comment type="similarity">
    <text evidence="9">Belongs to the SecD/SecF family. SecD subfamily.</text>
</comment>
<evidence type="ECO:0000256" key="7">
    <source>
        <dbReference type="ARBA" id="ARBA00023010"/>
    </source>
</evidence>
<evidence type="ECO:0000256" key="8">
    <source>
        <dbReference type="ARBA" id="ARBA00023136"/>
    </source>
</evidence>
<dbReference type="EMBL" id="LCKO01000001">
    <property type="protein sequence ID" value="KKU01262.1"/>
    <property type="molecule type" value="Genomic_DNA"/>
</dbReference>
<dbReference type="Proteomes" id="UP000034078">
    <property type="component" value="Unassembled WGS sequence"/>
</dbReference>
<comment type="subcellular location">
    <subcellularLocation>
        <location evidence="1 9">Cell membrane</location>
        <topology evidence="1 9">Multi-pass membrane protein</topology>
    </subcellularLocation>
</comment>
<dbReference type="InterPro" id="IPR055344">
    <property type="entry name" value="SecD_SecF_C_bact"/>
</dbReference>
<dbReference type="SUPFAM" id="SSF82866">
    <property type="entry name" value="Multidrug efflux transporter AcrB transmembrane domain"/>
    <property type="match status" value="1"/>
</dbReference>
<evidence type="ECO:0000313" key="14">
    <source>
        <dbReference type="Proteomes" id="UP000034078"/>
    </source>
</evidence>
<protein>
    <recommendedName>
        <fullName evidence="9">Protein translocase subunit SecD</fullName>
    </recommendedName>
</protein>
<dbReference type="NCBIfam" id="TIGR01129">
    <property type="entry name" value="secD"/>
    <property type="match status" value="1"/>
</dbReference>
<feature type="transmembrane region" description="Helical" evidence="9">
    <location>
        <begin position="381"/>
        <end position="398"/>
    </location>
</feature>
<gene>
    <name evidence="9" type="primary">secD</name>
    <name evidence="13" type="ORF">UX01_C0001G0106</name>
</gene>
<evidence type="ECO:0000256" key="5">
    <source>
        <dbReference type="ARBA" id="ARBA00022927"/>
    </source>
</evidence>
<dbReference type="GO" id="GO:0005886">
    <property type="term" value="C:plasma membrane"/>
    <property type="evidence" value="ECO:0007669"/>
    <property type="project" value="UniProtKB-SubCell"/>
</dbReference>
<keyword evidence="4 9" id="KW-0812">Transmembrane</keyword>
<feature type="transmembrane region" description="Helical" evidence="9">
    <location>
        <begin position="303"/>
        <end position="323"/>
    </location>
</feature>
<dbReference type="GO" id="GO:0065002">
    <property type="term" value="P:intracellular protein transmembrane transport"/>
    <property type="evidence" value="ECO:0007669"/>
    <property type="project" value="UniProtKB-UniRule"/>
</dbReference>
<evidence type="ECO:0000259" key="12">
    <source>
        <dbReference type="Pfam" id="PF22599"/>
    </source>
</evidence>
<sequence>MTFSKPQKTSLGVLILVIISLYIILPAKIGNFSIPRINYKWGSLDLSKEIELKQGLDIKGGLQVVLKAEMKDISLADRTSALESLKNVIGRRVDLFGVSESGIKTAVSGNDFRLILELPGVTDSQQALSLIGQTAQMVFALPVYTPGKTASESATLTDFRSTDLTGADLQRATVTFESQDRSPAVSLTFKDSGKIKFAKLTKDNIGKPIAILLDGYPLTMPTVQTEIIDGNAIITGQFTTDEAKALSVQLNAGALPVPVSILSQKNIPATLGADSIKKSITAGAIGLSMVIFFMIVYYGRLGFIASIGLVLYGIFTLALYKLIPVVLSLPGIAGFLLSVGMAVDSNILVFERYKEEIRAGRDWQVGLELAFGRAWDSIKDANTATVITGLILFNPLEWSFLNTSGSVRGFALTLILGIFISLFTGIIVTRNLLRLFFKGTTKKT</sequence>
<dbReference type="InterPro" id="IPR054384">
    <property type="entry name" value="SecDF_P1_head"/>
</dbReference>
<dbReference type="Pfam" id="PF22599">
    <property type="entry name" value="SecDF_P1_head"/>
    <property type="match status" value="1"/>
</dbReference>
<evidence type="ECO:0000256" key="9">
    <source>
        <dbReference type="HAMAP-Rule" id="MF_01463"/>
    </source>
</evidence>
<feature type="transmembrane region" description="Helical" evidence="9">
    <location>
        <begin position="329"/>
        <end position="350"/>
    </location>
</feature>
<dbReference type="AlphaFoldDB" id="A0A837II14"/>
<evidence type="ECO:0000256" key="4">
    <source>
        <dbReference type="ARBA" id="ARBA00022692"/>
    </source>
</evidence>
<dbReference type="PANTHER" id="PTHR30081:SF1">
    <property type="entry name" value="PROTEIN TRANSLOCASE SUBUNIT SECD"/>
    <property type="match status" value="1"/>
</dbReference>
<dbReference type="InterPro" id="IPR048631">
    <property type="entry name" value="SecD_1st"/>
</dbReference>
<dbReference type="InterPro" id="IPR022813">
    <property type="entry name" value="SecD/SecF_arch_bac"/>
</dbReference>
<dbReference type="Gene3D" id="3.30.1360.200">
    <property type="match status" value="1"/>
</dbReference>
<dbReference type="Pfam" id="PF21760">
    <property type="entry name" value="SecD_1st"/>
    <property type="match status" value="1"/>
</dbReference>
<keyword evidence="8 9" id="KW-0472">Membrane</keyword>
<dbReference type="HAMAP" id="MF_01463_B">
    <property type="entry name" value="SecD_B"/>
    <property type="match status" value="1"/>
</dbReference>
<feature type="domain" description="Protein translocase subunit SecDF P1" evidence="11">
    <location>
        <begin position="84"/>
        <end position="141"/>
    </location>
</feature>
<dbReference type="InterPro" id="IPR005791">
    <property type="entry name" value="SecD"/>
</dbReference>
<keyword evidence="6 9" id="KW-1133">Transmembrane helix</keyword>
<reference evidence="13 14" key="1">
    <citation type="journal article" date="2015" name="Nature">
        <title>rRNA introns, odd ribosomes, and small enigmatic genomes across a large radiation of phyla.</title>
        <authorList>
            <person name="Brown C.T."/>
            <person name="Hug L.A."/>
            <person name="Thomas B.C."/>
            <person name="Sharon I."/>
            <person name="Castelle C.J."/>
            <person name="Singh A."/>
            <person name="Wilkins M.J."/>
            <person name="Williams K.H."/>
            <person name="Banfield J.F."/>
        </authorList>
    </citation>
    <scope>NUCLEOTIDE SEQUENCE [LARGE SCALE GENOMIC DNA]</scope>
</reference>
<evidence type="ECO:0000259" key="11">
    <source>
        <dbReference type="Pfam" id="PF21760"/>
    </source>
</evidence>
<comment type="subunit">
    <text evidence="9">Forms a complex with SecF. Part of the essential Sec protein translocation apparatus which comprises SecA, SecYEG and auxiliary proteins SecDF. Other proteins may also be involved.</text>
</comment>
<evidence type="ECO:0000256" key="3">
    <source>
        <dbReference type="ARBA" id="ARBA00022475"/>
    </source>
</evidence>
<proteinExistence type="inferred from homology"/>
<feature type="domain" description="SecDF P1 head subdomain" evidence="12">
    <location>
        <begin position="161"/>
        <end position="257"/>
    </location>
</feature>
<comment type="function">
    <text evidence="9">Part of the Sec protein translocase complex. Interacts with the SecYEG preprotein conducting channel. SecDF uses the proton motive force (PMF) to complete protein translocation after the ATP-dependent function of SecA.</text>
</comment>
<dbReference type="Pfam" id="PF02355">
    <property type="entry name" value="SecD_SecF_C"/>
    <property type="match status" value="1"/>
</dbReference>
<evidence type="ECO:0000256" key="2">
    <source>
        <dbReference type="ARBA" id="ARBA00022448"/>
    </source>
</evidence>
<evidence type="ECO:0000313" key="13">
    <source>
        <dbReference type="EMBL" id="KKU01262.1"/>
    </source>
</evidence>
<accession>A0A837II14</accession>
<evidence type="ECO:0000256" key="6">
    <source>
        <dbReference type="ARBA" id="ARBA00022989"/>
    </source>
</evidence>
<evidence type="ECO:0000259" key="10">
    <source>
        <dbReference type="Pfam" id="PF02355"/>
    </source>
</evidence>
<feature type="domain" description="Protein export membrane protein SecD/SecF C-terminal" evidence="10">
    <location>
        <begin position="260"/>
        <end position="435"/>
    </location>
</feature>
<keyword evidence="2 9" id="KW-0813">Transport</keyword>
<organism evidence="13 14">
    <name type="scientific">Candidatus Collierbacteria bacterium GW2011_GWB2_45_17</name>
    <dbReference type="NCBI Taxonomy" id="1618388"/>
    <lineage>
        <taxon>Bacteria</taxon>
        <taxon>Candidatus Collieribacteriota</taxon>
    </lineage>
</organism>
<evidence type="ECO:0000256" key="1">
    <source>
        <dbReference type="ARBA" id="ARBA00004651"/>
    </source>
</evidence>
<comment type="caution">
    <text evidence="13">The sequence shown here is derived from an EMBL/GenBank/DDBJ whole genome shotgun (WGS) entry which is preliminary data.</text>
</comment>
<feature type="transmembrane region" description="Helical" evidence="9">
    <location>
        <begin position="280"/>
        <end position="298"/>
    </location>
</feature>
<comment type="caution">
    <text evidence="9">Lacks conserved residue(s) required for the propagation of feature annotation.</text>
</comment>
<keyword evidence="5 9" id="KW-0653">Protein transport</keyword>
<dbReference type="NCBIfam" id="TIGR00916">
    <property type="entry name" value="2A0604s01"/>
    <property type="match status" value="1"/>
</dbReference>